<dbReference type="Gene3D" id="2.30.40.10">
    <property type="entry name" value="Urease, subunit C, domain 1"/>
    <property type="match status" value="1"/>
</dbReference>
<dbReference type="CDD" id="cd01300">
    <property type="entry name" value="YtcJ_like"/>
    <property type="match status" value="1"/>
</dbReference>
<reference evidence="2 3" key="1">
    <citation type="submission" date="2021-01" db="EMBL/GenBank/DDBJ databases">
        <title>Tumebacillus sp. strain ITR2 16S ribosomal RNA gene Genome sequencing and assembly.</title>
        <authorList>
            <person name="Kang M."/>
        </authorList>
    </citation>
    <scope>NUCLEOTIDE SEQUENCE [LARGE SCALE GENOMIC DNA]</scope>
    <source>
        <strain evidence="2 3">ITR2</strain>
    </source>
</reference>
<name>A0ABS1J8E0_9BACL</name>
<dbReference type="Proteomes" id="UP000602284">
    <property type="component" value="Unassembled WGS sequence"/>
</dbReference>
<dbReference type="RefSeq" id="WP_201633165.1">
    <property type="nucleotide sequence ID" value="NZ_JAEQNB010000002.1"/>
</dbReference>
<dbReference type="Gene3D" id="3.20.20.140">
    <property type="entry name" value="Metal-dependent hydrolases"/>
    <property type="match status" value="1"/>
</dbReference>
<keyword evidence="3" id="KW-1185">Reference proteome</keyword>
<protein>
    <submittedName>
        <fullName evidence="2">Amidohydrolase</fullName>
    </submittedName>
</protein>
<comment type="caution">
    <text evidence="2">The sequence shown here is derived from an EMBL/GenBank/DDBJ whole genome shotgun (WGS) entry which is preliminary data.</text>
</comment>
<sequence length="531" mass="58665">MTTIFTNARVYTMDSTQPRAEAIAVREGRILAVGSNADIRLQFASADAQVIDLDGATVLPGLIDNHLHVSNHGLKLSQLDFSNVTSAEDMLRLIREWAARAQQDEWVVGIGWNENNFADRHIPTLAELDEAAPHHPIFLTRICNHAFLTNTKGFGRAGVHSNSSDPSDGAYGRDEAGHFTGMIFENAYRPFRAAIPKMSYDELKSALRLGVQDALRHGLTSVHTEDLRYLGGWANTWNMYRELIVGEDLRLRANHLVYYEFLDEFIESGMTTGDGDEWVNVGAVKMFADGAMGGRTALMSFPYPDAPHTHGTAILSQDEMNDIARRAAAHGMPIAVHAIGDGATDIVLNAMEQNPVATHRHRLIHAQVLRPEQIERMKKFGDSLALDLQPRFVPSDFPWVKERIAEHYWPTSYAWKTLLEAGLLCGGGSDAPIEPIEPLLGIHAAVTRRKPNETHEGYGPEQKLSIEQALHLFTIGGTYATREEDVKGTITAGKFADLTILDGDIMTSEPDAILETNVIRTVIGGKTVFEN</sequence>
<evidence type="ECO:0000313" key="3">
    <source>
        <dbReference type="Proteomes" id="UP000602284"/>
    </source>
</evidence>
<dbReference type="SUPFAM" id="SSF51338">
    <property type="entry name" value="Composite domain of metallo-dependent hydrolases"/>
    <property type="match status" value="1"/>
</dbReference>
<gene>
    <name evidence="2" type="ORF">JJB07_07645</name>
</gene>
<dbReference type="Pfam" id="PF07969">
    <property type="entry name" value="Amidohydro_3"/>
    <property type="match status" value="1"/>
</dbReference>
<dbReference type="PANTHER" id="PTHR22642">
    <property type="entry name" value="IMIDAZOLONEPROPIONASE"/>
    <property type="match status" value="1"/>
</dbReference>
<evidence type="ECO:0000259" key="1">
    <source>
        <dbReference type="Pfam" id="PF07969"/>
    </source>
</evidence>
<dbReference type="PANTHER" id="PTHR22642:SF2">
    <property type="entry name" value="PROTEIN LONG AFTER FAR-RED 3"/>
    <property type="match status" value="1"/>
</dbReference>
<evidence type="ECO:0000313" key="2">
    <source>
        <dbReference type="EMBL" id="MBL0386519.1"/>
    </source>
</evidence>
<dbReference type="InterPro" id="IPR032466">
    <property type="entry name" value="Metal_Hydrolase"/>
</dbReference>
<organism evidence="2 3">
    <name type="scientific">Tumebacillus amylolyticus</name>
    <dbReference type="NCBI Taxonomy" id="2801339"/>
    <lineage>
        <taxon>Bacteria</taxon>
        <taxon>Bacillati</taxon>
        <taxon>Bacillota</taxon>
        <taxon>Bacilli</taxon>
        <taxon>Bacillales</taxon>
        <taxon>Alicyclobacillaceae</taxon>
        <taxon>Tumebacillus</taxon>
    </lineage>
</organism>
<dbReference type="InterPro" id="IPR011059">
    <property type="entry name" value="Metal-dep_hydrolase_composite"/>
</dbReference>
<dbReference type="InterPro" id="IPR013108">
    <property type="entry name" value="Amidohydro_3"/>
</dbReference>
<accession>A0ABS1J8E0</accession>
<proteinExistence type="predicted"/>
<dbReference type="SUPFAM" id="SSF51556">
    <property type="entry name" value="Metallo-dependent hydrolases"/>
    <property type="match status" value="1"/>
</dbReference>
<dbReference type="EMBL" id="JAEQNB010000002">
    <property type="protein sequence ID" value="MBL0386519.1"/>
    <property type="molecule type" value="Genomic_DNA"/>
</dbReference>
<feature type="domain" description="Amidohydrolase 3" evidence="1">
    <location>
        <begin position="49"/>
        <end position="529"/>
    </location>
</feature>
<dbReference type="InterPro" id="IPR033932">
    <property type="entry name" value="YtcJ-like"/>
</dbReference>
<dbReference type="Gene3D" id="3.10.310.70">
    <property type="match status" value="1"/>
</dbReference>